<evidence type="ECO:0000313" key="1">
    <source>
        <dbReference type="EMBL" id="MFD2694098.1"/>
    </source>
</evidence>
<protein>
    <submittedName>
        <fullName evidence="1">Glycosyltransferase</fullName>
        <ecNumber evidence="1">2.4.-.-</ecNumber>
    </submittedName>
</protein>
<dbReference type="SUPFAM" id="SSF53756">
    <property type="entry name" value="UDP-Glycosyltransferase/glycogen phosphorylase"/>
    <property type="match status" value="1"/>
</dbReference>
<organism evidence="1 2">
    <name type="scientific">Sporolactobacillus shoreicorticis</name>
    <dbReference type="NCBI Taxonomy" id="1923877"/>
    <lineage>
        <taxon>Bacteria</taxon>
        <taxon>Bacillati</taxon>
        <taxon>Bacillota</taxon>
        <taxon>Bacilli</taxon>
        <taxon>Bacillales</taxon>
        <taxon>Sporolactobacillaceae</taxon>
        <taxon>Sporolactobacillus</taxon>
    </lineage>
</organism>
<keyword evidence="1" id="KW-0808">Transferase</keyword>
<comment type="caution">
    <text evidence="1">The sequence shown here is derived from an EMBL/GenBank/DDBJ whole genome shotgun (WGS) entry which is preliminary data.</text>
</comment>
<dbReference type="EMBL" id="JBHUMQ010000026">
    <property type="protein sequence ID" value="MFD2694098.1"/>
    <property type="molecule type" value="Genomic_DNA"/>
</dbReference>
<dbReference type="Gene3D" id="3.40.50.2000">
    <property type="entry name" value="Glycogen Phosphorylase B"/>
    <property type="match status" value="1"/>
</dbReference>
<proteinExistence type="predicted"/>
<dbReference type="RefSeq" id="WP_253057659.1">
    <property type="nucleotide sequence ID" value="NZ_JAMXWM010000001.1"/>
</dbReference>
<reference evidence="2" key="1">
    <citation type="journal article" date="2019" name="Int. J. Syst. Evol. Microbiol.">
        <title>The Global Catalogue of Microorganisms (GCM) 10K type strain sequencing project: providing services to taxonomists for standard genome sequencing and annotation.</title>
        <authorList>
            <consortium name="The Broad Institute Genomics Platform"/>
            <consortium name="The Broad Institute Genome Sequencing Center for Infectious Disease"/>
            <person name="Wu L."/>
            <person name="Ma J."/>
        </authorList>
    </citation>
    <scope>NUCLEOTIDE SEQUENCE [LARGE SCALE GENOMIC DNA]</scope>
    <source>
        <strain evidence="2">TISTR 2466</strain>
    </source>
</reference>
<accession>A0ABW5S3G4</accession>
<gene>
    <name evidence="1" type="ORF">ACFSUE_10735</name>
</gene>
<keyword evidence="2" id="KW-1185">Reference proteome</keyword>
<name>A0ABW5S3G4_9BACL</name>
<evidence type="ECO:0000313" key="2">
    <source>
        <dbReference type="Proteomes" id="UP001597399"/>
    </source>
</evidence>
<keyword evidence="1" id="KW-0328">Glycosyltransferase</keyword>
<dbReference type="EC" id="2.4.-.-" evidence="1"/>
<dbReference type="Proteomes" id="UP001597399">
    <property type="component" value="Unassembled WGS sequence"/>
</dbReference>
<dbReference type="GO" id="GO:0016757">
    <property type="term" value="F:glycosyltransferase activity"/>
    <property type="evidence" value="ECO:0007669"/>
    <property type="project" value="UniProtKB-KW"/>
</dbReference>
<dbReference type="Pfam" id="PF13692">
    <property type="entry name" value="Glyco_trans_1_4"/>
    <property type="match status" value="1"/>
</dbReference>
<sequence>MFHKCLIYITPHNWYDHVLKGQVNRPLKMVEQFYNHKRFSEALIVNRLHPFRILKVKKSNRQLLLRKLFFNLFFDCENKVFYIEHCIPFGKLEELILPYILKYVLKQTKQSDCFLWISDPKSVGLILKLKNYHNLFDAYDDWSLSPFYKNRKRHMKYINRGYNIAKDYAELILTNTIHMKKKLSTHVNKVELICNTSSLKIENVNIKKNNKRKYVGYIGNIHERLDMDLLESVIKHYPRVKFIFVGKNDFQSKLFDQLLANYSNTSFTGPKDYKDIPRYISKFDVCIVPHVVNEYTLSQDSMKIYDYLAYGKPIVSTEIPPADLLNQIIYVGHTRQEFVKKLATALNENNDGLKNERLTFMKENTWSKKVDHICKMLED</sequence>